<dbReference type="Proteomes" id="UP000824120">
    <property type="component" value="Chromosome 3"/>
</dbReference>
<accession>A0A9J5ZNP9</accession>
<evidence type="ECO:0000313" key="1">
    <source>
        <dbReference type="EMBL" id="KAG5613711.1"/>
    </source>
</evidence>
<dbReference type="EMBL" id="JACXVP010000003">
    <property type="protein sequence ID" value="KAG5613711.1"/>
    <property type="molecule type" value="Genomic_DNA"/>
</dbReference>
<reference evidence="1 2" key="1">
    <citation type="submission" date="2020-09" db="EMBL/GenBank/DDBJ databases">
        <title>De no assembly of potato wild relative species, Solanum commersonii.</title>
        <authorList>
            <person name="Cho K."/>
        </authorList>
    </citation>
    <scope>NUCLEOTIDE SEQUENCE [LARGE SCALE GENOMIC DNA]</scope>
    <source>
        <strain evidence="1">LZ3.2</strain>
        <tissue evidence="1">Leaf</tissue>
    </source>
</reference>
<sequence>LKQVNSEESTRSNSKILELKFFESSSSSKTLSKLRENIFSENALRRSHLVQLVEITDTLGNPPFSLLHRLSVVAFSIFASWIFGQHITASRNCSVTRRLLLFTVDLILSFKALHTRTKGKDKTI</sequence>
<dbReference type="AlphaFoldDB" id="A0A9J5ZNP9"/>
<protein>
    <submittedName>
        <fullName evidence="1">Uncharacterized protein</fullName>
    </submittedName>
</protein>
<comment type="caution">
    <text evidence="1">The sequence shown here is derived from an EMBL/GenBank/DDBJ whole genome shotgun (WGS) entry which is preliminary data.</text>
</comment>
<evidence type="ECO:0000313" key="2">
    <source>
        <dbReference type="Proteomes" id="UP000824120"/>
    </source>
</evidence>
<gene>
    <name evidence="1" type="ORF">H5410_013535</name>
</gene>
<organism evidence="1 2">
    <name type="scientific">Solanum commersonii</name>
    <name type="common">Commerson's wild potato</name>
    <name type="synonym">Commerson's nightshade</name>
    <dbReference type="NCBI Taxonomy" id="4109"/>
    <lineage>
        <taxon>Eukaryota</taxon>
        <taxon>Viridiplantae</taxon>
        <taxon>Streptophyta</taxon>
        <taxon>Embryophyta</taxon>
        <taxon>Tracheophyta</taxon>
        <taxon>Spermatophyta</taxon>
        <taxon>Magnoliopsida</taxon>
        <taxon>eudicotyledons</taxon>
        <taxon>Gunneridae</taxon>
        <taxon>Pentapetalae</taxon>
        <taxon>asterids</taxon>
        <taxon>lamiids</taxon>
        <taxon>Solanales</taxon>
        <taxon>Solanaceae</taxon>
        <taxon>Solanoideae</taxon>
        <taxon>Solaneae</taxon>
        <taxon>Solanum</taxon>
    </lineage>
</organism>
<proteinExistence type="predicted"/>
<feature type="non-terminal residue" evidence="1">
    <location>
        <position position="1"/>
    </location>
</feature>
<keyword evidence="2" id="KW-1185">Reference proteome</keyword>
<name>A0A9J5ZNP9_SOLCO</name>